<evidence type="ECO:0000313" key="1">
    <source>
        <dbReference type="EMBL" id="PIP61891.1"/>
    </source>
</evidence>
<comment type="caution">
    <text evidence="1">The sequence shown here is derived from an EMBL/GenBank/DDBJ whole genome shotgun (WGS) entry which is preliminary data.</text>
</comment>
<organism evidence="1 2">
    <name type="scientific">Candidatus Roizmanbacteria bacterium CG22_combo_CG10-13_8_21_14_all_38_20</name>
    <dbReference type="NCBI Taxonomy" id="1974862"/>
    <lineage>
        <taxon>Bacteria</taxon>
        <taxon>Candidatus Roizmaniibacteriota</taxon>
    </lineage>
</organism>
<dbReference type="Proteomes" id="UP000231246">
    <property type="component" value="Unassembled WGS sequence"/>
</dbReference>
<gene>
    <name evidence="1" type="ORF">COW99_01555</name>
</gene>
<name>A0A2H0BW80_9BACT</name>
<accession>A0A2H0BW80</accession>
<sequence length="74" mass="7885">MEAREASIITGVIAEKYGLDNIEVSGWLHNALDPGLGPESNQKARGSLNHALDESDVTYLLGIWADCIADSNSA</sequence>
<reference evidence="1 2" key="1">
    <citation type="submission" date="2017-09" db="EMBL/GenBank/DDBJ databases">
        <title>Depth-based differentiation of microbial function through sediment-hosted aquifers and enrichment of novel symbionts in the deep terrestrial subsurface.</title>
        <authorList>
            <person name="Probst A.J."/>
            <person name="Ladd B."/>
            <person name="Jarett J.K."/>
            <person name="Geller-Mcgrath D.E."/>
            <person name="Sieber C.M."/>
            <person name="Emerson J.B."/>
            <person name="Anantharaman K."/>
            <person name="Thomas B.C."/>
            <person name="Malmstrom R."/>
            <person name="Stieglmeier M."/>
            <person name="Klingl A."/>
            <person name="Woyke T."/>
            <person name="Ryan C.M."/>
            <person name="Banfield J.F."/>
        </authorList>
    </citation>
    <scope>NUCLEOTIDE SEQUENCE [LARGE SCALE GENOMIC DNA]</scope>
    <source>
        <strain evidence="1">CG22_combo_CG10-13_8_21_14_all_38_20</strain>
    </source>
</reference>
<dbReference type="EMBL" id="PCTA01000010">
    <property type="protein sequence ID" value="PIP61891.1"/>
    <property type="molecule type" value="Genomic_DNA"/>
</dbReference>
<dbReference type="AlphaFoldDB" id="A0A2H0BW80"/>
<evidence type="ECO:0000313" key="2">
    <source>
        <dbReference type="Proteomes" id="UP000231246"/>
    </source>
</evidence>
<proteinExistence type="predicted"/>
<protein>
    <submittedName>
        <fullName evidence="1">Uncharacterized protein</fullName>
    </submittedName>
</protein>